<comment type="caution">
    <text evidence="1">The sequence shown here is derived from an EMBL/GenBank/DDBJ whole genome shotgun (WGS) entry which is preliminary data.</text>
</comment>
<reference evidence="1" key="1">
    <citation type="submission" date="2022-05" db="EMBL/GenBank/DDBJ databases">
        <title>Sphingomonas sp. strain RP10 Genome sequencing and assembly.</title>
        <authorList>
            <person name="Kim I."/>
        </authorList>
    </citation>
    <scope>NUCLEOTIDE SEQUENCE</scope>
    <source>
        <strain evidence="1">RP10</strain>
    </source>
</reference>
<gene>
    <name evidence="1" type="ORF">M9979_10970</name>
</gene>
<accession>A0A9X2HQ47</accession>
<dbReference type="EMBL" id="JAMLDY010000012">
    <property type="protein sequence ID" value="MCP3735391.1"/>
    <property type="molecule type" value="Genomic_DNA"/>
</dbReference>
<evidence type="ECO:0000313" key="2">
    <source>
        <dbReference type="Proteomes" id="UP001139486"/>
    </source>
</evidence>
<organism evidence="1 2">
    <name type="scientific">Sphingomonas liriopis</name>
    <dbReference type="NCBI Taxonomy" id="2949094"/>
    <lineage>
        <taxon>Bacteria</taxon>
        <taxon>Pseudomonadati</taxon>
        <taxon>Pseudomonadota</taxon>
        <taxon>Alphaproteobacteria</taxon>
        <taxon>Sphingomonadales</taxon>
        <taxon>Sphingomonadaceae</taxon>
        <taxon>Sphingomonas</taxon>
    </lineage>
</organism>
<evidence type="ECO:0000313" key="1">
    <source>
        <dbReference type="EMBL" id="MCP3735391.1"/>
    </source>
</evidence>
<protein>
    <submittedName>
        <fullName evidence="1">Uncharacterized protein</fullName>
    </submittedName>
</protein>
<keyword evidence="2" id="KW-1185">Reference proteome</keyword>
<dbReference type="Proteomes" id="UP001139486">
    <property type="component" value="Unassembled WGS sequence"/>
</dbReference>
<name>A0A9X2HQ47_9SPHN</name>
<dbReference type="RefSeq" id="WP_254289406.1">
    <property type="nucleotide sequence ID" value="NZ_JAMLDY010000012.1"/>
</dbReference>
<dbReference type="AlphaFoldDB" id="A0A9X2HQ47"/>
<proteinExistence type="predicted"/>
<sequence>MIDMPEVPPAYEQVLTQKLIHCGLHHGGFTVKYERELQSVEIVIGQDAGAATKHFDCIREAAGHEIVTFENPELHQAYEDRVFKALRPKILADARAELERRGVLHSFPERSKFASDKLFAEALERQCGMKPGSFFVESQSGLIGQPKPGRQSKADEERTACLMAAIMYVSAKGEPFKFGFVGNEAIPSER</sequence>